<organism evidence="2 3">
    <name type="scientific">Granulicella aggregans</name>
    <dbReference type="NCBI Taxonomy" id="474949"/>
    <lineage>
        <taxon>Bacteria</taxon>
        <taxon>Pseudomonadati</taxon>
        <taxon>Acidobacteriota</taxon>
        <taxon>Terriglobia</taxon>
        <taxon>Terriglobales</taxon>
        <taxon>Acidobacteriaceae</taxon>
        <taxon>Granulicella</taxon>
    </lineage>
</organism>
<dbReference type="InterPro" id="IPR003615">
    <property type="entry name" value="HNH_nuc"/>
</dbReference>
<reference evidence="2 3" key="1">
    <citation type="submission" date="2020-08" db="EMBL/GenBank/DDBJ databases">
        <title>Genomic Encyclopedia of Type Strains, Phase IV (KMG-V): Genome sequencing to study the core and pangenomes of soil and plant-associated prokaryotes.</title>
        <authorList>
            <person name="Whitman W."/>
        </authorList>
    </citation>
    <scope>NUCLEOTIDE SEQUENCE [LARGE SCALE GENOMIC DNA]</scope>
    <source>
        <strain evidence="2 3">M8UP14</strain>
    </source>
</reference>
<feature type="domain" description="HNH nuclease" evidence="1">
    <location>
        <begin position="58"/>
        <end position="108"/>
    </location>
</feature>
<proteinExistence type="predicted"/>
<dbReference type="EMBL" id="JACHIP010000002">
    <property type="protein sequence ID" value="MBB5057378.1"/>
    <property type="molecule type" value="Genomic_DNA"/>
</dbReference>
<evidence type="ECO:0000313" key="2">
    <source>
        <dbReference type="EMBL" id="MBB5057378.1"/>
    </source>
</evidence>
<keyword evidence="3" id="KW-1185">Reference proteome</keyword>
<protein>
    <recommendedName>
        <fullName evidence="1">HNH nuclease domain-containing protein</fullName>
    </recommendedName>
</protein>
<accession>A0A7W8E2X4</accession>
<dbReference type="Proteomes" id="UP000540989">
    <property type="component" value="Unassembled WGS sequence"/>
</dbReference>
<gene>
    <name evidence="2" type="ORF">HDF16_002063</name>
</gene>
<comment type="caution">
    <text evidence="2">The sequence shown here is derived from an EMBL/GenBank/DDBJ whole genome shotgun (WGS) entry which is preliminary data.</text>
</comment>
<dbReference type="AlphaFoldDB" id="A0A7W8E2X4"/>
<dbReference type="CDD" id="cd00085">
    <property type="entry name" value="HNHc"/>
    <property type="match status" value="1"/>
</dbReference>
<dbReference type="RefSeq" id="WP_184216054.1">
    <property type="nucleotide sequence ID" value="NZ_JACHIP010000002.1"/>
</dbReference>
<dbReference type="SMART" id="SM00507">
    <property type="entry name" value="HNHc"/>
    <property type="match status" value="1"/>
</dbReference>
<sequence length="116" mass="13084">MPELSEPDRLTARALLDDLRAKIEAASAGDEALRFQLKRYIAKRLEFDERGTPTHRKRLKEEKRTSQNNLCASCEEDLPATGAELHRVRAIAGYTPENTRLLCPRCHANAEALAKL</sequence>
<evidence type="ECO:0000259" key="1">
    <source>
        <dbReference type="SMART" id="SM00507"/>
    </source>
</evidence>
<name>A0A7W8E2X4_9BACT</name>
<dbReference type="Gene3D" id="1.10.30.50">
    <property type="match status" value="1"/>
</dbReference>
<evidence type="ECO:0000313" key="3">
    <source>
        <dbReference type="Proteomes" id="UP000540989"/>
    </source>
</evidence>